<dbReference type="RefSeq" id="WP_111505670.1">
    <property type="nucleotide sequence ID" value="NZ_QKYN01000117.1"/>
</dbReference>
<dbReference type="AlphaFoldDB" id="A0A2X0IBL9"/>
<dbReference type="PANTHER" id="PTHR39335:SF1">
    <property type="entry name" value="BLL4220 PROTEIN"/>
    <property type="match status" value="1"/>
</dbReference>
<evidence type="ECO:0000313" key="3">
    <source>
        <dbReference type="EMBL" id="RAG82334.1"/>
    </source>
</evidence>
<proteinExistence type="predicted"/>
<feature type="signal peptide" evidence="2">
    <location>
        <begin position="1"/>
        <end position="18"/>
    </location>
</feature>
<organism evidence="3 4">
    <name type="scientific">Streptacidiphilus pinicola</name>
    <dbReference type="NCBI Taxonomy" id="2219663"/>
    <lineage>
        <taxon>Bacteria</taxon>
        <taxon>Bacillati</taxon>
        <taxon>Actinomycetota</taxon>
        <taxon>Actinomycetes</taxon>
        <taxon>Kitasatosporales</taxon>
        <taxon>Streptomycetaceae</taxon>
        <taxon>Streptacidiphilus</taxon>
    </lineage>
</organism>
<name>A0A2X0IBL9_9ACTN</name>
<dbReference type="EMBL" id="QKYN01000117">
    <property type="protein sequence ID" value="RAG82334.1"/>
    <property type="molecule type" value="Genomic_DNA"/>
</dbReference>
<dbReference type="Proteomes" id="UP000248889">
    <property type="component" value="Unassembled WGS sequence"/>
</dbReference>
<evidence type="ECO:0000256" key="1">
    <source>
        <dbReference type="SAM" id="MobiDB-lite"/>
    </source>
</evidence>
<feature type="region of interest" description="Disordered" evidence="1">
    <location>
        <begin position="134"/>
        <end position="173"/>
    </location>
</feature>
<evidence type="ECO:0008006" key="5">
    <source>
        <dbReference type="Google" id="ProtNLM"/>
    </source>
</evidence>
<dbReference type="PROSITE" id="PS51257">
    <property type="entry name" value="PROKAR_LIPOPROTEIN"/>
    <property type="match status" value="1"/>
</dbReference>
<dbReference type="OrthoDB" id="597632at2"/>
<dbReference type="Pfam" id="PF03640">
    <property type="entry name" value="Lipoprotein_15"/>
    <property type="match status" value="1"/>
</dbReference>
<protein>
    <recommendedName>
        <fullName evidence="5">Lipoprotein</fullName>
    </recommendedName>
</protein>
<dbReference type="InterPro" id="IPR005297">
    <property type="entry name" value="Lipoprotein_repeat"/>
</dbReference>
<keyword evidence="2" id="KW-0732">Signal</keyword>
<reference evidence="3 4" key="1">
    <citation type="submission" date="2018-06" db="EMBL/GenBank/DDBJ databases">
        <title>Streptacidiphilus pinicola sp. nov., isolated from pine grove soil.</title>
        <authorList>
            <person name="Roh S.G."/>
            <person name="Park S."/>
            <person name="Kim M.-K."/>
            <person name="Yun B.-R."/>
            <person name="Park J."/>
            <person name="Kim M.J."/>
            <person name="Kim Y.S."/>
            <person name="Kim S.B."/>
        </authorList>
    </citation>
    <scope>NUCLEOTIDE SEQUENCE [LARGE SCALE GENOMIC DNA]</scope>
    <source>
        <strain evidence="3 4">MMS16-CNU450</strain>
    </source>
</reference>
<feature type="chain" id="PRO_5039377238" description="Lipoprotein" evidence="2">
    <location>
        <begin position="19"/>
        <end position="173"/>
    </location>
</feature>
<sequence>MKPRPLLLVLLLTGAVTAGCSSAGTSNSVGGSGTTPPASRTVSLSTYDVLGVGTVVEAGGRAVYYNDQDSTIRILCGAGCAGVWTPVTVTSVPPSIGGISFSTVVRSDGTEQLAEQGHPLYTFVRDKARADANGRGATDAFGGQPFSWHPLTTVGSTPGTTQAPPPTGGAGGY</sequence>
<evidence type="ECO:0000313" key="4">
    <source>
        <dbReference type="Proteomes" id="UP000248889"/>
    </source>
</evidence>
<comment type="caution">
    <text evidence="3">The sequence shown here is derived from an EMBL/GenBank/DDBJ whole genome shotgun (WGS) entry which is preliminary data.</text>
</comment>
<accession>A0A2X0IBL9</accession>
<gene>
    <name evidence="3" type="ORF">DN069_28285</name>
</gene>
<dbReference type="PANTHER" id="PTHR39335">
    <property type="entry name" value="BLL4220 PROTEIN"/>
    <property type="match status" value="1"/>
</dbReference>
<keyword evidence="4" id="KW-1185">Reference proteome</keyword>
<dbReference type="GO" id="GO:0043448">
    <property type="term" value="P:alkane catabolic process"/>
    <property type="evidence" value="ECO:0007669"/>
    <property type="project" value="TreeGrafter"/>
</dbReference>
<evidence type="ECO:0000256" key="2">
    <source>
        <dbReference type="SAM" id="SignalP"/>
    </source>
</evidence>